<proteinExistence type="predicted"/>
<feature type="signal peptide" evidence="2">
    <location>
        <begin position="1"/>
        <end position="21"/>
    </location>
</feature>
<feature type="compositionally biased region" description="Low complexity" evidence="1">
    <location>
        <begin position="364"/>
        <end position="374"/>
    </location>
</feature>
<feature type="region of interest" description="Disordered" evidence="1">
    <location>
        <begin position="311"/>
        <end position="449"/>
    </location>
</feature>
<organism evidence="3 4">
    <name type="scientific">Cladonia borealis</name>
    <dbReference type="NCBI Taxonomy" id="184061"/>
    <lineage>
        <taxon>Eukaryota</taxon>
        <taxon>Fungi</taxon>
        <taxon>Dikarya</taxon>
        <taxon>Ascomycota</taxon>
        <taxon>Pezizomycotina</taxon>
        <taxon>Lecanoromycetes</taxon>
        <taxon>OSLEUM clade</taxon>
        <taxon>Lecanoromycetidae</taxon>
        <taxon>Lecanorales</taxon>
        <taxon>Lecanorineae</taxon>
        <taxon>Cladoniaceae</taxon>
        <taxon>Cladonia</taxon>
    </lineage>
</organism>
<evidence type="ECO:0000256" key="2">
    <source>
        <dbReference type="SAM" id="SignalP"/>
    </source>
</evidence>
<dbReference type="EMBL" id="JAFEKC020000014">
    <property type="protein sequence ID" value="KAK0510888.1"/>
    <property type="molecule type" value="Genomic_DNA"/>
</dbReference>
<feature type="compositionally biased region" description="Polar residues" evidence="1">
    <location>
        <begin position="342"/>
        <end position="351"/>
    </location>
</feature>
<reference evidence="3" key="1">
    <citation type="submission" date="2023-03" db="EMBL/GenBank/DDBJ databases">
        <title>Complete genome of Cladonia borealis.</title>
        <authorList>
            <person name="Park H."/>
        </authorList>
    </citation>
    <scope>NUCLEOTIDE SEQUENCE</scope>
    <source>
        <strain evidence="3">ANT050790</strain>
    </source>
</reference>
<accession>A0AA39QX89</accession>
<dbReference type="Proteomes" id="UP001166286">
    <property type="component" value="Unassembled WGS sequence"/>
</dbReference>
<evidence type="ECO:0000256" key="1">
    <source>
        <dbReference type="SAM" id="MobiDB-lite"/>
    </source>
</evidence>
<keyword evidence="2" id="KW-0732">Signal</keyword>
<evidence type="ECO:0000313" key="3">
    <source>
        <dbReference type="EMBL" id="KAK0510888.1"/>
    </source>
</evidence>
<gene>
    <name evidence="3" type="ORF">JMJ35_006440</name>
</gene>
<evidence type="ECO:0000313" key="4">
    <source>
        <dbReference type="Proteomes" id="UP001166286"/>
    </source>
</evidence>
<feature type="compositionally biased region" description="Low complexity" evidence="1">
    <location>
        <begin position="425"/>
        <end position="446"/>
    </location>
</feature>
<comment type="caution">
    <text evidence="3">The sequence shown here is derived from an EMBL/GenBank/DDBJ whole genome shotgun (WGS) entry which is preliminary data.</text>
</comment>
<sequence>MISFFALPLGLMSFLPGPVKAAPSASPRYVANSTITSLSGTSGYLTTGTQASASMCPVQQNGLAPIGDGPPEPAYYYTACSCNAIVSSVVTNGLTTVTGMNSDGSLWSETATVKTVTDPTYTPPQDCCVQCLVSAKDVQILYWPIETATSTNNILTANNMSAVVTPSTTAAPPSYSFVSNGITLKSISPSVYVAYRSLGAPLNCPAFGADYFPSGNVYNTTIAYPPDALSTSMCDGLAAGFQIYTAINYTELQFPTGAQTSGTCEWRIGQNGTSARGPYLSIPSNVLSVDPAWSTCTGAFEGSFDPPSALHKAPNLVAPSPTPPPSPPPAPSPGAVAPGNAQPTTTPANQDPKSEPSPSPVNPQGPAKQGSGQPSPSPPSDPNNINSVGPGAQDPPIEPNNGQEPPNPSLISNPPKTQPVGGNGPANPGPQSGNNPPPNSVVANGNTIVRDPGGGVVVAGSTYMPGQSTSISGNTPLSIGPDNVVVAGSSYALPPIPPTTSAPIPAQSIVRAPDGGIVVGTTSIGPGAQASVSGHIISAGPSAAVVDGSTYALPASAGAIVQAPAAPPATTPLLVAGNSIVKGSNGGIIIGTSTLAPGQQATLAGHIVSNGPSAAIVDGTTYTLPPSAGVVVQAPATLQTPTPLLIAGNSIIKGPNGDIIIGTSTLLPGQQATISNHIISDGPSNAILDGTTYPLPATPGSPILQTPPPNLITALASPLTLANNQILIPGGSPATVSSTTLSLPATPNTNAAIIINGATQFLQPTSVFTLANGLTFTANPTSFLIGDQTLIENGTAVTEGGTILSLGTAGLVFGAGAGQTTVPVTPAEASADAAALGNLIGGNGARVTGGGNGSASSGPVVFTGEACGWMRGRMGMGMAVILTGLHIPLMAMELG</sequence>
<feature type="chain" id="PRO_5041449550" evidence="2">
    <location>
        <begin position="22"/>
        <end position="895"/>
    </location>
</feature>
<feature type="compositionally biased region" description="Polar residues" evidence="1">
    <location>
        <begin position="400"/>
        <end position="415"/>
    </location>
</feature>
<name>A0AA39QX89_9LECA</name>
<feature type="compositionally biased region" description="Pro residues" evidence="1">
    <location>
        <begin position="320"/>
        <end position="332"/>
    </location>
</feature>
<protein>
    <submittedName>
        <fullName evidence="3">Uncharacterized protein</fullName>
    </submittedName>
</protein>
<keyword evidence="4" id="KW-1185">Reference proteome</keyword>
<dbReference type="AlphaFoldDB" id="A0AA39QX89"/>